<comment type="cofactor">
    <cofactor evidence="1 5">
        <name>pyridoxal 5'-phosphate</name>
        <dbReference type="ChEBI" id="CHEBI:597326"/>
    </cofactor>
</comment>
<evidence type="ECO:0000313" key="7">
    <source>
        <dbReference type="EMBL" id="GHO47001.1"/>
    </source>
</evidence>
<evidence type="ECO:0000259" key="6">
    <source>
        <dbReference type="Pfam" id="PF01212"/>
    </source>
</evidence>
<evidence type="ECO:0000256" key="5">
    <source>
        <dbReference type="PIRSR" id="PIRSR611166-50"/>
    </source>
</evidence>
<evidence type="ECO:0000256" key="1">
    <source>
        <dbReference type="ARBA" id="ARBA00001933"/>
    </source>
</evidence>
<dbReference type="EMBL" id="BNJF01000002">
    <property type="protein sequence ID" value="GHO47001.1"/>
    <property type="molecule type" value="Genomic_DNA"/>
</dbReference>
<dbReference type="Gene3D" id="3.90.1150.10">
    <property type="entry name" value="Aspartate Aminotransferase, domain 1"/>
    <property type="match status" value="1"/>
</dbReference>
<accession>A0A8J3I1D8</accession>
<evidence type="ECO:0000256" key="2">
    <source>
        <dbReference type="ARBA" id="ARBA00009721"/>
    </source>
</evidence>
<dbReference type="AlphaFoldDB" id="A0A8J3I1D8"/>
<feature type="modified residue" description="N6-(pyridoxal phosphate)lysine" evidence="5">
    <location>
        <position position="264"/>
    </location>
</feature>
<dbReference type="GO" id="GO:0016830">
    <property type="term" value="F:carbon-carbon lyase activity"/>
    <property type="evidence" value="ECO:0007669"/>
    <property type="project" value="InterPro"/>
</dbReference>
<dbReference type="InterPro" id="IPR001597">
    <property type="entry name" value="ArAA_b-elim_lyase/Thr_aldolase"/>
</dbReference>
<organism evidence="7 8">
    <name type="scientific">Ktedonospora formicarum</name>
    <dbReference type="NCBI Taxonomy" id="2778364"/>
    <lineage>
        <taxon>Bacteria</taxon>
        <taxon>Bacillati</taxon>
        <taxon>Chloroflexota</taxon>
        <taxon>Ktedonobacteria</taxon>
        <taxon>Ktedonobacterales</taxon>
        <taxon>Ktedonobacteraceae</taxon>
        <taxon>Ktedonospora</taxon>
    </lineage>
</organism>
<dbReference type="InterPro" id="IPR015422">
    <property type="entry name" value="PyrdxlP-dep_Trfase_small"/>
</dbReference>
<keyword evidence="3 5" id="KW-0663">Pyridoxal phosphate</keyword>
<dbReference type="RefSeq" id="WP_220196327.1">
    <property type="nucleotide sequence ID" value="NZ_BNJF01000002.1"/>
</dbReference>
<gene>
    <name evidence="7" type="primary">tnaA</name>
    <name evidence="7" type="ORF">KSX_51640</name>
</gene>
<dbReference type="InterPro" id="IPR015424">
    <property type="entry name" value="PyrdxlP-dep_Trfase"/>
</dbReference>
<name>A0A8J3I1D8_9CHLR</name>
<dbReference type="PIRSF" id="PIRSF001386">
    <property type="entry name" value="Trpase"/>
    <property type="match status" value="1"/>
</dbReference>
<keyword evidence="4" id="KW-0456">Lyase</keyword>
<dbReference type="Gene3D" id="3.40.640.10">
    <property type="entry name" value="Type I PLP-dependent aspartate aminotransferase-like (Major domain)"/>
    <property type="match status" value="1"/>
</dbReference>
<dbReference type="InterPro" id="IPR015421">
    <property type="entry name" value="PyrdxlP-dep_Trfase_major"/>
</dbReference>
<comment type="caution">
    <text evidence="7">The sequence shown here is derived from an EMBL/GenBank/DDBJ whole genome shotgun (WGS) entry which is preliminary data.</text>
</comment>
<dbReference type="CDD" id="cd00617">
    <property type="entry name" value="Tnase_like"/>
    <property type="match status" value="1"/>
</dbReference>
<evidence type="ECO:0000256" key="4">
    <source>
        <dbReference type="ARBA" id="ARBA00023239"/>
    </source>
</evidence>
<evidence type="ECO:0000313" key="8">
    <source>
        <dbReference type="Proteomes" id="UP000612362"/>
    </source>
</evidence>
<dbReference type="NCBIfam" id="NF009709">
    <property type="entry name" value="PRK13238.1"/>
    <property type="match status" value="1"/>
</dbReference>
<proteinExistence type="inferred from homology"/>
<reference evidence="7" key="1">
    <citation type="submission" date="2020-10" db="EMBL/GenBank/DDBJ databases">
        <title>Taxonomic study of unclassified bacteria belonging to the class Ktedonobacteria.</title>
        <authorList>
            <person name="Yabe S."/>
            <person name="Wang C.M."/>
            <person name="Zheng Y."/>
            <person name="Sakai Y."/>
            <person name="Cavaletti L."/>
            <person name="Monciardini P."/>
            <person name="Donadio S."/>
        </authorList>
    </citation>
    <scope>NUCLEOTIDE SEQUENCE</scope>
    <source>
        <strain evidence="7">SOSP1-1</strain>
    </source>
</reference>
<dbReference type="InterPro" id="IPR011166">
    <property type="entry name" value="Beta-eliminating_lyase"/>
</dbReference>
<protein>
    <submittedName>
        <fullName evidence="7">Tryptophanase</fullName>
    </submittedName>
</protein>
<dbReference type="Pfam" id="PF01212">
    <property type="entry name" value="Beta_elim_lyase"/>
    <property type="match status" value="1"/>
</dbReference>
<keyword evidence="8" id="KW-1185">Reference proteome</keyword>
<dbReference type="Proteomes" id="UP000612362">
    <property type="component" value="Unassembled WGS sequence"/>
</dbReference>
<dbReference type="SUPFAM" id="SSF53383">
    <property type="entry name" value="PLP-dependent transferases"/>
    <property type="match status" value="1"/>
</dbReference>
<evidence type="ECO:0000256" key="3">
    <source>
        <dbReference type="ARBA" id="ARBA00022898"/>
    </source>
</evidence>
<comment type="similarity">
    <text evidence="2">Belongs to the beta-eliminating lyase family.</text>
</comment>
<sequence length="470" mass="52553">MEILDFQPKSWVEPFRIKTIAPLRKISYEERLSALERASYNLFMLRSEDVFIDLLSDSGTSAMSENQWSAMMRGDESYAGSSSFYRFEKSVKDITRFMHIIPTHQGRSAEHILFSTICKPGDVIPNNFHFDTTQANVESSGGDPLNLAISEANYPHLEHPFKGNIDLERLQQTLEEVGTEQIPCVMLTVTNNAVGGQPVSMANIRAVSALCRSYGVPFFLDACRFAENAWFIKQREDGYADRTPLEIAQEMFQYADGCTMSAKKDGLTNIGGFLALNDTELAEKCKQKLILIEGFPTYGGLAGYDMEAIAVGLQEVLQEDYLRYRVESVATLGQKLLDADIPIVRPVGGHAIFVDASTMLPHIPQHQYPAQALGIALYLSAGIRTVELGSVAFARKDSEGREQAAPLELLRLALPRRVYTRSHLDYIADALIHLKHNAAHIQGVRITWEPEQLRHFTARYALCLPSNTEV</sequence>
<dbReference type="GO" id="GO:0009072">
    <property type="term" value="P:aromatic amino acid metabolic process"/>
    <property type="evidence" value="ECO:0007669"/>
    <property type="project" value="InterPro"/>
</dbReference>
<dbReference type="PANTHER" id="PTHR32325">
    <property type="entry name" value="BETA-ELIMINATING LYASE-LIKE PROTEIN-RELATED"/>
    <property type="match status" value="1"/>
</dbReference>
<dbReference type="PANTHER" id="PTHR32325:SF4">
    <property type="entry name" value="TRYPTOPHANASE"/>
    <property type="match status" value="1"/>
</dbReference>
<feature type="domain" description="Aromatic amino acid beta-eliminating lyase/threonine aldolase" evidence="6">
    <location>
        <begin position="53"/>
        <end position="429"/>
    </location>
</feature>